<name>A0A382AFN6_9ZZZZ</name>
<evidence type="ECO:0000313" key="1">
    <source>
        <dbReference type="EMBL" id="SVB00318.1"/>
    </source>
</evidence>
<feature type="non-terminal residue" evidence="1">
    <location>
        <position position="338"/>
    </location>
</feature>
<protein>
    <submittedName>
        <fullName evidence="1">Uncharacterized protein</fullName>
    </submittedName>
</protein>
<gene>
    <name evidence="1" type="ORF">METZ01_LOCUS153172</name>
</gene>
<reference evidence="1" key="1">
    <citation type="submission" date="2018-05" db="EMBL/GenBank/DDBJ databases">
        <authorList>
            <person name="Lanie J.A."/>
            <person name="Ng W.-L."/>
            <person name="Kazmierczak K.M."/>
            <person name="Andrzejewski T.M."/>
            <person name="Davidsen T.M."/>
            <person name="Wayne K.J."/>
            <person name="Tettelin H."/>
            <person name="Glass J.I."/>
            <person name="Rusch D."/>
            <person name="Podicherti R."/>
            <person name="Tsui H.-C.T."/>
            <person name="Winkler M.E."/>
        </authorList>
    </citation>
    <scope>NUCLEOTIDE SEQUENCE</scope>
</reference>
<sequence>VSLFFTAPPVYNTGGFNTYYSGFGYSFNPTGIVPDTLESGSSDLAIGSEYYYSRSLYFDFKKELTLNHTAYSFHRFDYKQELTLNHAANEVGKAYLQGLPAINFASDLADKLGDFKVANVNYSFSSSPNIKSYAGIGLSSLFSFKRAKAYNTFSSSHIYRLKNEIAKRVDMSMGYFTIFPHLEAKNYLTVGIKHLISPGSQLAKRVDMSISLARILRKEIHSRSLPNISLAKSAKINGGGTKKLEIDYPYNRLLHTNRNEIYAGTLDYPLSFEKIKKSYEVGLSHAPHSFHRAKIGNSPDSTNYYPAKLERIKNSLNIGFFNYSSKKTGQIKSLRDLN</sequence>
<proteinExistence type="predicted"/>
<organism evidence="1">
    <name type="scientific">marine metagenome</name>
    <dbReference type="NCBI Taxonomy" id="408172"/>
    <lineage>
        <taxon>unclassified sequences</taxon>
        <taxon>metagenomes</taxon>
        <taxon>ecological metagenomes</taxon>
    </lineage>
</organism>
<accession>A0A382AFN6</accession>
<dbReference type="EMBL" id="UINC01025191">
    <property type="protein sequence ID" value="SVB00318.1"/>
    <property type="molecule type" value="Genomic_DNA"/>
</dbReference>
<dbReference type="AlphaFoldDB" id="A0A382AFN6"/>
<feature type="non-terminal residue" evidence="1">
    <location>
        <position position="1"/>
    </location>
</feature>